<keyword evidence="3" id="KW-1185">Reference proteome</keyword>
<organism evidence="2 3">
    <name type="scientific">Oryza sativa subsp. japonica</name>
    <name type="common">Rice</name>
    <dbReference type="NCBI Taxonomy" id="39947"/>
    <lineage>
        <taxon>Eukaryota</taxon>
        <taxon>Viridiplantae</taxon>
        <taxon>Streptophyta</taxon>
        <taxon>Embryophyta</taxon>
        <taxon>Tracheophyta</taxon>
        <taxon>Spermatophyta</taxon>
        <taxon>Magnoliopsida</taxon>
        <taxon>Liliopsida</taxon>
        <taxon>Poales</taxon>
        <taxon>Poaceae</taxon>
        <taxon>BOP clade</taxon>
        <taxon>Oryzoideae</taxon>
        <taxon>Oryzeae</taxon>
        <taxon>Oryzinae</taxon>
        <taxon>Oryza</taxon>
        <taxon>Oryza sativa</taxon>
    </lineage>
</organism>
<reference evidence="2 3" key="2">
    <citation type="journal article" date="2013" name="Plant Cell Physiol.">
        <title>Rice Annotation Project Database (RAP-DB): an integrative and interactive database for rice genomics.</title>
        <authorList>
            <person name="Sakai H."/>
            <person name="Lee S.S."/>
            <person name="Tanaka T."/>
            <person name="Numa H."/>
            <person name="Kim J."/>
            <person name="Kawahara Y."/>
            <person name="Wakimoto H."/>
            <person name="Yang C.C."/>
            <person name="Iwamoto M."/>
            <person name="Abe T."/>
            <person name="Yamada Y."/>
            <person name="Muto A."/>
            <person name="Inokuchi H."/>
            <person name="Ikemura T."/>
            <person name="Matsumoto T."/>
            <person name="Sasaki T."/>
            <person name="Itoh T."/>
        </authorList>
    </citation>
    <scope>NUCLEOTIDE SEQUENCE [LARGE SCALE GENOMIC DNA]</scope>
    <source>
        <strain evidence="3">cv. Nipponbare</strain>
    </source>
</reference>
<dbReference type="Proteomes" id="UP000059680">
    <property type="component" value="Chromosome 7"/>
</dbReference>
<evidence type="ECO:0000313" key="3">
    <source>
        <dbReference type="Proteomes" id="UP000059680"/>
    </source>
</evidence>
<reference evidence="2 3" key="3">
    <citation type="journal article" date="2013" name="Rice">
        <title>Improvement of the Oryza sativa Nipponbare reference genome using next generation sequence and optical map data.</title>
        <authorList>
            <person name="Kawahara Y."/>
            <person name="de la Bastide M."/>
            <person name="Hamilton J.P."/>
            <person name="Kanamori H."/>
            <person name="McCombie W.R."/>
            <person name="Ouyang S."/>
            <person name="Schwartz D.C."/>
            <person name="Tanaka T."/>
            <person name="Wu J."/>
            <person name="Zhou S."/>
            <person name="Childs K.L."/>
            <person name="Davidson R.M."/>
            <person name="Lin H."/>
            <person name="Quesada-Ocampo L."/>
            <person name="Vaillancourt B."/>
            <person name="Sakai H."/>
            <person name="Lee S.S."/>
            <person name="Kim J."/>
            <person name="Numa H."/>
            <person name="Itoh T."/>
            <person name="Buell C.R."/>
            <person name="Matsumoto T."/>
        </authorList>
    </citation>
    <scope>NUCLEOTIDE SEQUENCE [LARGE SCALE GENOMIC DNA]</scope>
    <source>
        <strain evidence="3">cv. Nipponbare</strain>
    </source>
</reference>
<feature type="transmembrane region" description="Helical" evidence="1">
    <location>
        <begin position="77"/>
        <end position="97"/>
    </location>
</feature>
<feature type="transmembrane region" description="Helical" evidence="1">
    <location>
        <begin position="48"/>
        <end position="65"/>
    </location>
</feature>
<dbReference type="PaxDb" id="39947-A0A0P0X483"/>
<evidence type="ECO:0000256" key="1">
    <source>
        <dbReference type="SAM" id="Phobius"/>
    </source>
</evidence>
<protein>
    <submittedName>
        <fullName evidence="2">Os07g0224132 protein</fullName>
    </submittedName>
</protein>
<keyword evidence="1" id="KW-1133">Transmembrane helix</keyword>
<name>A0A0P0X483_ORYSJ</name>
<keyword evidence="1" id="KW-0812">Transmembrane</keyword>
<accession>A0A0P0X483</accession>
<dbReference type="EMBL" id="AP014963">
    <property type="protein sequence ID" value="BAT00670.1"/>
    <property type="molecule type" value="Genomic_DNA"/>
</dbReference>
<keyword evidence="1" id="KW-0472">Membrane</keyword>
<dbReference type="InParanoid" id="A0A0P0X483"/>
<dbReference type="Gramene" id="Os07t0224132-01">
    <property type="protein sequence ID" value="Os07t0224132-01"/>
    <property type="gene ID" value="Os07g0224132"/>
</dbReference>
<sequence length="107" mass="12367">MMQLRVAKFHASLLIINTSLAGFLIILVQNYRHFGSPLKRFGSLKFKILFFIASCWTAWLLASIYQCYLDFCIPTYGVISINLNYLLIVIVSIYYGLRSVRYLNMLG</sequence>
<reference evidence="3" key="1">
    <citation type="journal article" date="2005" name="Nature">
        <title>The map-based sequence of the rice genome.</title>
        <authorList>
            <consortium name="International rice genome sequencing project (IRGSP)"/>
            <person name="Matsumoto T."/>
            <person name="Wu J."/>
            <person name="Kanamori H."/>
            <person name="Katayose Y."/>
            <person name="Fujisawa M."/>
            <person name="Namiki N."/>
            <person name="Mizuno H."/>
            <person name="Yamamoto K."/>
            <person name="Antonio B.A."/>
            <person name="Baba T."/>
            <person name="Sakata K."/>
            <person name="Nagamura Y."/>
            <person name="Aoki H."/>
            <person name="Arikawa K."/>
            <person name="Arita K."/>
            <person name="Bito T."/>
            <person name="Chiden Y."/>
            <person name="Fujitsuka N."/>
            <person name="Fukunaka R."/>
            <person name="Hamada M."/>
            <person name="Harada C."/>
            <person name="Hayashi A."/>
            <person name="Hijishita S."/>
            <person name="Honda M."/>
            <person name="Hosokawa S."/>
            <person name="Ichikawa Y."/>
            <person name="Idonuma A."/>
            <person name="Iijima M."/>
            <person name="Ikeda M."/>
            <person name="Ikeno M."/>
            <person name="Ito K."/>
            <person name="Ito S."/>
            <person name="Ito T."/>
            <person name="Ito Y."/>
            <person name="Ito Y."/>
            <person name="Iwabuchi A."/>
            <person name="Kamiya K."/>
            <person name="Karasawa W."/>
            <person name="Kurita K."/>
            <person name="Katagiri S."/>
            <person name="Kikuta A."/>
            <person name="Kobayashi H."/>
            <person name="Kobayashi N."/>
            <person name="Machita K."/>
            <person name="Maehara T."/>
            <person name="Masukawa M."/>
            <person name="Mizubayashi T."/>
            <person name="Mukai Y."/>
            <person name="Nagasaki H."/>
            <person name="Nagata Y."/>
            <person name="Naito S."/>
            <person name="Nakashima M."/>
            <person name="Nakama Y."/>
            <person name="Nakamichi Y."/>
            <person name="Nakamura M."/>
            <person name="Meguro A."/>
            <person name="Negishi M."/>
            <person name="Ohta I."/>
            <person name="Ohta T."/>
            <person name="Okamoto M."/>
            <person name="Ono N."/>
            <person name="Saji S."/>
            <person name="Sakaguchi M."/>
            <person name="Sakai K."/>
            <person name="Shibata M."/>
            <person name="Shimokawa T."/>
            <person name="Song J."/>
            <person name="Takazaki Y."/>
            <person name="Terasawa K."/>
            <person name="Tsugane M."/>
            <person name="Tsuji K."/>
            <person name="Ueda S."/>
            <person name="Waki K."/>
            <person name="Yamagata H."/>
            <person name="Yamamoto M."/>
            <person name="Yamamoto S."/>
            <person name="Yamane H."/>
            <person name="Yoshiki S."/>
            <person name="Yoshihara R."/>
            <person name="Yukawa K."/>
            <person name="Zhong H."/>
            <person name="Yano M."/>
            <person name="Yuan Q."/>
            <person name="Ouyang S."/>
            <person name="Liu J."/>
            <person name="Jones K.M."/>
            <person name="Gansberger K."/>
            <person name="Moffat K."/>
            <person name="Hill J."/>
            <person name="Bera J."/>
            <person name="Fadrosh D."/>
            <person name="Jin S."/>
            <person name="Johri S."/>
            <person name="Kim M."/>
            <person name="Overton L."/>
            <person name="Reardon M."/>
            <person name="Tsitrin T."/>
            <person name="Vuong H."/>
            <person name="Weaver B."/>
            <person name="Ciecko A."/>
            <person name="Tallon L."/>
            <person name="Jackson J."/>
            <person name="Pai G."/>
            <person name="Aken S.V."/>
            <person name="Utterback T."/>
            <person name="Reidmuller S."/>
            <person name="Feldblyum T."/>
            <person name="Hsiao J."/>
            <person name="Zismann V."/>
            <person name="Iobst S."/>
            <person name="de Vazeille A.R."/>
            <person name="Buell C.R."/>
            <person name="Ying K."/>
            <person name="Li Y."/>
            <person name="Lu T."/>
            <person name="Huang Y."/>
            <person name="Zhao Q."/>
            <person name="Feng Q."/>
            <person name="Zhang L."/>
            <person name="Zhu J."/>
            <person name="Weng Q."/>
            <person name="Mu J."/>
            <person name="Lu Y."/>
            <person name="Fan D."/>
            <person name="Liu Y."/>
            <person name="Guan J."/>
            <person name="Zhang Y."/>
            <person name="Yu S."/>
            <person name="Liu X."/>
            <person name="Zhang Y."/>
            <person name="Hong G."/>
            <person name="Han B."/>
            <person name="Choisne N."/>
            <person name="Demange N."/>
            <person name="Orjeda G."/>
            <person name="Samain S."/>
            <person name="Cattolico L."/>
            <person name="Pelletier E."/>
            <person name="Couloux A."/>
            <person name="Segurens B."/>
            <person name="Wincker P."/>
            <person name="D'Hont A."/>
            <person name="Scarpelli C."/>
            <person name="Weissenbach J."/>
            <person name="Salanoubat M."/>
            <person name="Quetier F."/>
            <person name="Yu Y."/>
            <person name="Kim H.R."/>
            <person name="Rambo T."/>
            <person name="Currie J."/>
            <person name="Collura K."/>
            <person name="Luo M."/>
            <person name="Yang T."/>
            <person name="Ammiraju J.S.S."/>
            <person name="Engler F."/>
            <person name="Soderlund C."/>
            <person name="Wing R.A."/>
            <person name="Palmer L.E."/>
            <person name="de la Bastide M."/>
            <person name="Spiegel L."/>
            <person name="Nascimento L."/>
            <person name="Zutavern T."/>
            <person name="O'Shaughnessy A."/>
            <person name="Dike S."/>
            <person name="Dedhia N."/>
            <person name="Preston R."/>
            <person name="Balija V."/>
            <person name="McCombie W.R."/>
            <person name="Chow T."/>
            <person name="Chen H."/>
            <person name="Chung M."/>
            <person name="Chen C."/>
            <person name="Shaw J."/>
            <person name="Wu H."/>
            <person name="Hsiao K."/>
            <person name="Chao Y."/>
            <person name="Chu M."/>
            <person name="Cheng C."/>
            <person name="Hour A."/>
            <person name="Lee P."/>
            <person name="Lin S."/>
            <person name="Lin Y."/>
            <person name="Liou J."/>
            <person name="Liu S."/>
            <person name="Hsing Y."/>
            <person name="Raghuvanshi S."/>
            <person name="Mohanty A."/>
            <person name="Bharti A.K."/>
            <person name="Gaur A."/>
            <person name="Gupta V."/>
            <person name="Kumar D."/>
            <person name="Ravi V."/>
            <person name="Vij S."/>
            <person name="Kapur A."/>
            <person name="Khurana P."/>
            <person name="Khurana P."/>
            <person name="Khurana J.P."/>
            <person name="Tyagi A.K."/>
            <person name="Gaikwad K."/>
            <person name="Singh A."/>
            <person name="Dalal V."/>
            <person name="Srivastava S."/>
            <person name="Dixit A."/>
            <person name="Pal A.K."/>
            <person name="Ghazi I.A."/>
            <person name="Yadav M."/>
            <person name="Pandit A."/>
            <person name="Bhargava A."/>
            <person name="Sureshbabu K."/>
            <person name="Batra K."/>
            <person name="Sharma T.R."/>
            <person name="Mohapatra T."/>
            <person name="Singh N.K."/>
            <person name="Messing J."/>
            <person name="Nelson A.B."/>
            <person name="Fuks G."/>
            <person name="Kavchok S."/>
            <person name="Keizer G."/>
            <person name="Linton E."/>
            <person name="Llaca V."/>
            <person name="Song R."/>
            <person name="Tanyolac B."/>
            <person name="Young S."/>
            <person name="Ho-Il K."/>
            <person name="Hahn J.H."/>
            <person name="Sangsakoo G."/>
            <person name="Vanavichit A."/>
            <person name="de Mattos Luiz.A.T."/>
            <person name="Zimmer P.D."/>
            <person name="Malone G."/>
            <person name="Dellagostin O."/>
            <person name="de Oliveira A.C."/>
            <person name="Bevan M."/>
            <person name="Bancroft I."/>
            <person name="Minx P."/>
            <person name="Cordum H."/>
            <person name="Wilson R."/>
            <person name="Cheng Z."/>
            <person name="Jin W."/>
            <person name="Jiang J."/>
            <person name="Leong S.A."/>
            <person name="Iwama H."/>
            <person name="Gojobori T."/>
            <person name="Itoh T."/>
            <person name="Niimura Y."/>
            <person name="Fujii Y."/>
            <person name="Habara T."/>
            <person name="Sakai H."/>
            <person name="Sato Y."/>
            <person name="Wilson G."/>
            <person name="Kumar K."/>
            <person name="McCouch S."/>
            <person name="Juretic N."/>
            <person name="Hoen D."/>
            <person name="Wright S."/>
            <person name="Bruskiewich R."/>
            <person name="Bureau T."/>
            <person name="Miyao A."/>
            <person name="Hirochika H."/>
            <person name="Nishikawa T."/>
            <person name="Kadowaki K."/>
            <person name="Sugiura M."/>
            <person name="Burr B."/>
            <person name="Sasaki T."/>
        </authorList>
    </citation>
    <scope>NUCLEOTIDE SEQUENCE [LARGE SCALE GENOMIC DNA]</scope>
    <source>
        <strain evidence="3">cv. Nipponbare</strain>
    </source>
</reference>
<evidence type="ECO:0000313" key="2">
    <source>
        <dbReference type="EMBL" id="BAT00670.1"/>
    </source>
</evidence>
<feature type="transmembrane region" description="Helical" evidence="1">
    <location>
        <begin position="6"/>
        <end position="28"/>
    </location>
</feature>
<gene>
    <name evidence="2" type="ordered locus">Os07g0224132</name>
    <name evidence="2" type="ORF">OSNPB_070224132</name>
</gene>
<dbReference type="AlphaFoldDB" id="A0A0P0X483"/>
<proteinExistence type="predicted"/>